<gene>
    <name evidence="1" type="ORF">GU920_00120</name>
</gene>
<reference evidence="2" key="1">
    <citation type="submission" date="2020-01" db="EMBL/GenBank/DDBJ databases">
        <title>Sphingomonas sp. strain CSW-10.</title>
        <authorList>
            <person name="Chen W.-M."/>
        </authorList>
    </citation>
    <scope>NUCLEOTIDE SEQUENCE [LARGE SCALE GENOMIC DNA]</scope>
    <source>
        <strain evidence="2">CCP-1</strain>
    </source>
</reference>
<name>A0ABW9Y0C1_9RHOB</name>
<comment type="caution">
    <text evidence="1">The sequence shown here is derived from an EMBL/GenBank/DDBJ whole genome shotgun (WGS) entry which is preliminary data.</text>
</comment>
<dbReference type="Gene3D" id="2.40.10.270">
    <property type="entry name" value="Bacteriophage SPP1 head-tail adaptor protein"/>
    <property type="match status" value="1"/>
</dbReference>
<dbReference type="Proteomes" id="UP001517376">
    <property type="component" value="Unassembled WGS sequence"/>
</dbReference>
<evidence type="ECO:0000313" key="1">
    <source>
        <dbReference type="EMBL" id="NBE05933.1"/>
    </source>
</evidence>
<evidence type="ECO:0008006" key="3">
    <source>
        <dbReference type="Google" id="ProtNLM"/>
    </source>
</evidence>
<sequence length="112" mass="11626">MATVGGVKLDRLIEVWRPSVEDDGFQSRPGAPVLLGKAWAAQQSAGSAEVEGMGQDAVAQTCRFILRQSGVGGQIGAADVIRLGGVEWIVAGILPESPMRTVTVLARAKVAA</sequence>
<dbReference type="RefSeq" id="WP_161764760.1">
    <property type="nucleotide sequence ID" value="NZ_JAAATW010000001.1"/>
</dbReference>
<keyword evidence="2" id="KW-1185">Reference proteome</keyword>
<dbReference type="InterPro" id="IPR038666">
    <property type="entry name" value="SSP1_head-tail_sf"/>
</dbReference>
<protein>
    <recommendedName>
        <fullName evidence="3">Head-tail adaptor protein</fullName>
    </recommendedName>
</protein>
<dbReference type="EMBL" id="JAAATW010000001">
    <property type="protein sequence ID" value="NBE05933.1"/>
    <property type="molecule type" value="Genomic_DNA"/>
</dbReference>
<organism evidence="1 2">
    <name type="scientific">Paragemmobacter ruber</name>
    <dbReference type="NCBI Taxonomy" id="1985673"/>
    <lineage>
        <taxon>Bacteria</taxon>
        <taxon>Pseudomonadati</taxon>
        <taxon>Pseudomonadota</taxon>
        <taxon>Alphaproteobacteria</taxon>
        <taxon>Rhodobacterales</taxon>
        <taxon>Paracoccaceae</taxon>
        <taxon>Paragemmobacter</taxon>
    </lineage>
</organism>
<proteinExistence type="predicted"/>
<evidence type="ECO:0000313" key="2">
    <source>
        <dbReference type="Proteomes" id="UP001517376"/>
    </source>
</evidence>
<accession>A0ABW9Y0C1</accession>